<dbReference type="InterPro" id="IPR003848">
    <property type="entry name" value="DUF218"/>
</dbReference>
<name>A0ABT4RUC8_9ACTN</name>
<dbReference type="PANTHER" id="PTHR30336:SF6">
    <property type="entry name" value="INTEGRAL MEMBRANE PROTEIN"/>
    <property type="match status" value="1"/>
</dbReference>
<keyword evidence="3" id="KW-1185">Reference proteome</keyword>
<dbReference type="Pfam" id="PF02698">
    <property type="entry name" value="DUF218"/>
    <property type="match status" value="1"/>
</dbReference>
<sequence length="214" mass="23167">MRRVLVIAAGLLVVVLGGSNLVVWLGGRGVTHDTRDVPRAQAALVLGAQVMPNGAPSSMLSDRITAAAELYEAGRVDKLLLSGDHGRRTYDEVGTMKRILLARGIPAEDIFTDHAGFDTWDSAQRARRVFDVESAVVVTQRFHMARALWDARRAGLRVTGYAADKRDYGRVMPRLQVREAAARVKAIGDTVTGADPHFLGPVIPITGDGRTSWG</sequence>
<evidence type="ECO:0000313" key="2">
    <source>
        <dbReference type="EMBL" id="MDA0142170.1"/>
    </source>
</evidence>
<comment type="caution">
    <text evidence="2">The sequence shown here is derived from an EMBL/GenBank/DDBJ whole genome shotgun (WGS) entry which is preliminary data.</text>
</comment>
<dbReference type="CDD" id="cd06259">
    <property type="entry name" value="YdcF-like"/>
    <property type="match status" value="1"/>
</dbReference>
<gene>
    <name evidence="2" type="ORF">OJ962_32095</name>
</gene>
<evidence type="ECO:0000313" key="3">
    <source>
        <dbReference type="Proteomes" id="UP001147700"/>
    </source>
</evidence>
<dbReference type="Proteomes" id="UP001147700">
    <property type="component" value="Unassembled WGS sequence"/>
</dbReference>
<dbReference type="Gene3D" id="3.40.50.620">
    <property type="entry name" value="HUPs"/>
    <property type="match status" value="1"/>
</dbReference>
<protein>
    <submittedName>
        <fullName evidence="2">YdcF family protein</fullName>
    </submittedName>
</protein>
<dbReference type="InterPro" id="IPR014729">
    <property type="entry name" value="Rossmann-like_a/b/a_fold"/>
</dbReference>
<dbReference type="EMBL" id="JAPCID010000077">
    <property type="protein sequence ID" value="MDA0142170.1"/>
    <property type="molecule type" value="Genomic_DNA"/>
</dbReference>
<dbReference type="RefSeq" id="WP_202952379.1">
    <property type="nucleotide sequence ID" value="NZ_JAPCID010000077.1"/>
</dbReference>
<organism evidence="2 3">
    <name type="scientific">Solirubrobacter deserti</name>
    <dbReference type="NCBI Taxonomy" id="2282478"/>
    <lineage>
        <taxon>Bacteria</taxon>
        <taxon>Bacillati</taxon>
        <taxon>Actinomycetota</taxon>
        <taxon>Thermoleophilia</taxon>
        <taxon>Solirubrobacterales</taxon>
        <taxon>Solirubrobacteraceae</taxon>
        <taxon>Solirubrobacter</taxon>
    </lineage>
</organism>
<proteinExistence type="predicted"/>
<reference evidence="2" key="1">
    <citation type="submission" date="2022-10" db="EMBL/GenBank/DDBJ databases">
        <title>The WGS of Solirubrobacter sp. CPCC 204708.</title>
        <authorList>
            <person name="Jiang Z."/>
        </authorList>
    </citation>
    <scope>NUCLEOTIDE SEQUENCE</scope>
    <source>
        <strain evidence="2">CPCC 204708</strain>
    </source>
</reference>
<evidence type="ECO:0000259" key="1">
    <source>
        <dbReference type="Pfam" id="PF02698"/>
    </source>
</evidence>
<dbReference type="PANTHER" id="PTHR30336">
    <property type="entry name" value="INNER MEMBRANE PROTEIN, PROBABLE PERMEASE"/>
    <property type="match status" value="1"/>
</dbReference>
<accession>A0ABT4RUC8</accession>
<dbReference type="InterPro" id="IPR051599">
    <property type="entry name" value="Cell_Envelope_Assoc"/>
</dbReference>
<feature type="domain" description="DUF218" evidence="1">
    <location>
        <begin position="41"/>
        <end position="170"/>
    </location>
</feature>